<dbReference type="GeneTree" id="ENSGT01150000286909"/>
<proteinExistence type="predicted"/>
<feature type="compositionally biased region" description="Low complexity" evidence="1">
    <location>
        <begin position="491"/>
        <end position="504"/>
    </location>
</feature>
<feature type="region of interest" description="Disordered" evidence="1">
    <location>
        <begin position="470"/>
        <end position="504"/>
    </location>
</feature>
<organism evidence="2 3">
    <name type="scientific">Dicentrarchus labrax</name>
    <name type="common">European seabass</name>
    <name type="synonym">Morone labrax</name>
    <dbReference type="NCBI Taxonomy" id="13489"/>
    <lineage>
        <taxon>Eukaryota</taxon>
        <taxon>Metazoa</taxon>
        <taxon>Chordata</taxon>
        <taxon>Craniata</taxon>
        <taxon>Vertebrata</taxon>
        <taxon>Euteleostomi</taxon>
        <taxon>Actinopterygii</taxon>
        <taxon>Neopterygii</taxon>
        <taxon>Teleostei</taxon>
        <taxon>Neoteleostei</taxon>
        <taxon>Acanthomorphata</taxon>
        <taxon>Eupercaria</taxon>
        <taxon>Moronidae</taxon>
        <taxon>Dicentrarchus</taxon>
    </lineage>
</organism>
<keyword evidence="3" id="KW-1185">Reference proteome</keyword>
<evidence type="ECO:0000256" key="1">
    <source>
        <dbReference type="SAM" id="MobiDB-lite"/>
    </source>
</evidence>
<name>A0A8P4GN08_DICLA</name>
<sequence>MTLHPVLTALASSSILIFPHIQSHILDLVCCSGLIPFNCTADELPITDHLLLSFNVKLTLSSTKPPRVISFRNIKKMNPDALSSHISCLLNTHNSSTPDDLVSHYNTGLTSILNSLAPMKTRSVSFSTSAPWFTSELRQMKAKGRQLERLYKKTGLVVHKDMHKNHILHYKDCISQTKLNYYSGIICSNEGNSKSLFSLLNNILRPPASLPPHLYSTAFCNSLMSFFNQKIHQIHLHLGPSSSLSTSPEPCLTSHSLSFFQLPSDSDISDLILKSKPSTCQLDPLPTVLVKACLPSLLPLISAIIHSSLSTGIVPALFKTAAITPILKKPGADPNNYNNLTTCTNNSNLVFRPLHSTESALINITNDLLLAADSGLLTILILLDLSAAFDTISHTILLNRLISIGISHTALDWFNSYLSGRTQFIQLQSFSSQCPRALSWGPFSSSSTSFPLAISSVNITSTFIATRMTPSSTSPANQIPLSHLPPSLTASPSSNPGSPPTSSN</sequence>
<dbReference type="Ensembl" id="ENSDLAT00005081215.1">
    <property type="protein sequence ID" value="ENSDLAP00005077995.1"/>
    <property type="gene ID" value="ENSDLAG00005028826.1"/>
</dbReference>
<evidence type="ECO:0000313" key="3">
    <source>
        <dbReference type="Proteomes" id="UP000694389"/>
    </source>
</evidence>
<reference evidence="2" key="2">
    <citation type="submission" date="2025-09" db="UniProtKB">
        <authorList>
            <consortium name="Ensembl"/>
        </authorList>
    </citation>
    <scope>IDENTIFICATION</scope>
</reference>
<accession>A0A8P4GN08</accession>
<dbReference type="PANTHER" id="PTHR46670:SF4">
    <property type="entry name" value="REVERSE TRANSCRIPTASE DOMAIN-CONTAINING PROTEIN"/>
    <property type="match status" value="1"/>
</dbReference>
<evidence type="ECO:0000313" key="2">
    <source>
        <dbReference type="Ensembl" id="ENSDLAP00005077995.1"/>
    </source>
</evidence>
<dbReference type="AlphaFoldDB" id="A0A8P4GN08"/>
<evidence type="ECO:0008006" key="4">
    <source>
        <dbReference type="Google" id="ProtNLM"/>
    </source>
</evidence>
<dbReference type="PANTHER" id="PTHR46670">
    <property type="entry name" value="ENDO/EXONUCLEASE/PHOSPHATASE DOMAIN-CONTAINING PROTEIN"/>
    <property type="match status" value="1"/>
</dbReference>
<reference evidence="2" key="1">
    <citation type="submission" date="2025-08" db="UniProtKB">
        <authorList>
            <consortium name="Ensembl"/>
        </authorList>
    </citation>
    <scope>IDENTIFICATION</scope>
</reference>
<dbReference type="Proteomes" id="UP000694389">
    <property type="component" value="Unassembled WGS sequence"/>
</dbReference>
<feature type="compositionally biased region" description="Polar residues" evidence="1">
    <location>
        <begin position="470"/>
        <end position="480"/>
    </location>
</feature>
<protein>
    <recommendedName>
        <fullName evidence="4">Reverse transcriptase domain-containing protein</fullName>
    </recommendedName>
</protein>